<evidence type="ECO:0000256" key="3">
    <source>
        <dbReference type="ARBA" id="ARBA00022729"/>
    </source>
</evidence>
<name>A0ABR8VNK3_9BACI</name>
<dbReference type="Proteomes" id="UP000648182">
    <property type="component" value="Unassembled WGS sequence"/>
</dbReference>
<evidence type="ECO:0000256" key="2">
    <source>
        <dbReference type="ARBA" id="ARBA00022448"/>
    </source>
</evidence>
<keyword evidence="7" id="KW-1185">Reference proteome</keyword>
<dbReference type="CDD" id="cd13590">
    <property type="entry name" value="PBP2_PotD_PotF_like"/>
    <property type="match status" value="1"/>
</dbReference>
<dbReference type="EMBL" id="JACSPV010000028">
    <property type="protein sequence ID" value="MBD8006347.1"/>
    <property type="molecule type" value="Genomic_DNA"/>
</dbReference>
<dbReference type="InterPro" id="IPR001188">
    <property type="entry name" value="Sperm_putr-bd"/>
</dbReference>
<comment type="subcellular location">
    <subcellularLocation>
        <location evidence="1">Periplasm</location>
    </subcellularLocation>
</comment>
<keyword evidence="2" id="KW-0813">Transport</keyword>
<accession>A0ABR8VNK3</accession>
<dbReference type="PANTHER" id="PTHR30222">
    <property type="entry name" value="SPERMIDINE/PUTRESCINE-BINDING PERIPLASMIC PROTEIN"/>
    <property type="match status" value="1"/>
</dbReference>
<evidence type="ECO:0000313" key="6">
    <source>
        <dbReference type="EMBL" id="MBD8006347.1"/>
    </source>
</evidence>
<organism evidence="6 7">
    <name type="scientific">Bacillus norwichensis</name>
    <dbReference type="NCBI Taxonomy" id="2762217"/>
    <lineage>
        <taxon>Bacteria</taxon>
        <taxon>Bacillati</taxon>
        <taxon>Bacillota</taxon>
        <taxon>Bacilli</taxon>
        <taxon>Bacillales</taxon>
        <taxon>Bacillaceae</taxon>
        <taxon>Bacillus</taxon>
    </lineage>
</organism>
<evidence type="ECO:0000256" key="5">
    <source>
        <dbReference type="SAM" id="Phobius"/>
    </source>
</evidence>
<protein>
    <submittedName>
        <fullName evidence="6">Spermidine/putrescine ABC transporter substrate-binding protein</fullName>
    </submittedName>
</protein>
<proteinExistence type="predicted"/>
<reference evidence="6 7" key="1">
    <citation type="submission" date="2020-08" db="EMBL/GenBank/DDBJ databases">
        <title>A Genomic Blueprint of the Chicken Gut Microbiome.</title>
        <authorList>
            <person name="Gilroy R."/>
            <person name="Ravi A."/>
            <person name="Getino M."/>
            <person name="Pursley I."/>
            <person name="Horton D.L."/>
            <person name="Alikhan N.-F."/>
            <person name="Baker D."/>
            <person name="Gharbi K."/>
            <person name="Hall N."/>
            <person name="Watson M."/>
            <person name="Adriaenssens E.M."/>
            <person name="Foster-Nyarko E."/>
            <person name="Jarju S."/>
            <person name="Secka A."/>
            <person name="Antonio M."/>
            <person name="Oren A."/>
            <person name="Chaudhuri R."/>
            <person name="La Ragione R.M."/>
            <person name="Hildebrand F."/>
            <person name="Pallen M.J."/>
        </authorList>
    </citation>
    <scope>NUCLEOTIDE SEQUENCE [LARGE SCALE GENOMIC DNA]</scope>
    <source>
        <strain evidence="6 7">Sa1BUA2</strain>
    </source>
</reference>
<evidence type="ECO:0000313" key="7">
    <source>
        <dbReference type="Proteomes" id="UP000648182"/>
    </source>
</evidence>
<dbReference type="SUPFAM" id="SSF53850">
    <property type="entry name" value="Periplasmic binding protein-like II"/>
    <property type="match status" value="1"/>
</dbReference>
<evidence type="ECO:0000256" key="4">
    <source>
        <dbReference type="ARBA" id="ARBA00022764"/>
    </source>
</evidence>
<keyword evidence="5" id="KW-0812">Transmembrane</keyword>
<evidence type="ECO:0000256" key="1">
    <source>
        <dbReference type="ARBA" id="ARBA00004418"/>
    </source>
</evidence>
<keyword evidence="4" id="KW-0574">Periplasm</keyword>
<dbReference type="PIRSF" id="PIRSF019574">
    <property type="entry name" value="Periplasmic_polyamine_BP"/>
    <property type="match status" value="1"/>
</dbReference>
<dbReference type="PROSITE" id="PS51257">
    <property type="entry name" value="PROKAR_LIPOPROTEIN"/>
    <property type="match status" value="1"/>
</dbReference>
<gene>
    <name evidence="6" type="ORF">H9631_14795</name>
</gene>
<keyword evidence="3" id="KW-0732">Signal</keyword>
<comment type="caution">
    <text evidence="6">The sequence shown here is derived from an EMBL/GenBank/DDBJ whole genome shotgun (WGS) entry which is preliminary data.</text>
</comment>
<keyword evidence="5" id="KW-0472">Membrane</keyword>
<dbReference type="PANTHER" id="PTHR30222:SF17">
    <property type="entry name" value="SPERMIDINE_PUTRESCINE-BINDING PERIPLASMIC PROTEIN"/>
    <property type="match status" value="1"/>
</dbReference>
<dbReference type="Pfam" id="PF13416">
    <property type="entry name" value="SBP_bac_8"/>
    <property type="match status" value="1"/>
</dbReference>
<dbReference type="Gene3D" id="3.40.190.10">
    <property type="entry name" value="Periplasmic binding protein-like II"/>
    <property type="match status" value="2"/>
</dbReference>
<dbReference type="PRINTS" id="PR00909">
    <property type="entry name" value="SPERMDNBNDNG"/>
</dbReference>
<feature type="transmembrane region" description="Helical" evidence="5">
    <location>
        <begin position="12"/>
        <end position="33"/>
    </location>
</feature>
<keyword evidence="5" id="KW-1133">Transmembrane helix</keyword>
<sequence length="358" mass="40520">MAVMEKRLKNWAIFVIVIMLVGIVLTGCGSSTGGSKKEVVNIMNWSEYLPEHLIEQFEEETGIKVNYSEISSNEEMIAKLNVSGGEFDLAVPSTYFIEVLINQDKLEKINKENIPNLKYIGKDYLGWDFDPNDDYSLPYMWGTEVIVVNEELVDEDIEVKSYKDLFNPYFKDSLVILDDPRTMLGAMLSMLGYSSNSTNEKEIVAAGEELKKLKPNIKVYDSDNAKNLLISNEVKAGVVYGAEAALAMRENPNIKVIIPEDFLSLWQDNFVIPKGAKNKENAEKFINFIFDPKVSKDITLDHPYVNPNEEAMTLLPDEIRQEIEMTVGEGIDHPKAAHAIDVGESLQTYDRVWSEIKQ</sequence>
<dbReference type="InterPro" id="IPR006059">
    <property type="entry name" value="SBP"/>
</dbReference>